<dbReference type="EMBL" id="KF517313">
    <property type="protein sequence ID" value="AHC31306.1"/>
    <property type="molecule type" value="Genomic_DNA"/>
</dbReference>
<dbReference type="EMBL" id="KF517314">
    <property type="protein sequence ID" value="AHC31307.1"/>
    <property type="molecule type" value="Genomic_DNA"/>
</dbReference>
<keyword evidence="1" id="KW-1133">Transmembrane helix</keyword>
<dbReference type="EMBL" id="KF517311">
    <property type="protein sequence ID" value="AHC31304.1"/>
    <property type="molecule type" value="Genomic_DNA"/>
</dbReference>
<evidence type="ECO:0000313" key="7">
    <source>
        <dbReference type="EMBL" id="AHC31308.1"/>
    </source>
</evidence>
<evidence type="ECO:0000313" key="4">
    <source>
        <dbReference type="EMBL" id="AHC31305.1"/>
    </source>
</evidence>
<evidence type="ECO:0000313" key="3">
    <source>
        <dbReference type="EMBL" id="AHC31304.1"/>
    </source>
</evidence>
<evidence type="ECO:0000313" key="2">
    <source>
        <dbReference type="EMBL" id="AHC31303.1"/>
    </source>
</evidence>
<proteinExistence type="predicted"/>
<sequence length="118" mass="13494">MVQGYIHGLDSYNINEASLLIRSDLVKAVEAITGNNDASYIFLLIIITIIFALTMYTSVQVLIRTMRTTISKSVMDDNLKKKYGFERMRNKKRKKRSNATDTAILMNTMLDDDSTDEF</sequence>
<feature type="transmembrane region" description="Helical" evidence="1">
    <location>
        <begin position="40"/>
        <end position="63"/>
    </location>
</feature>
<reference evidence="2" key="1">
    <citation type="journal article" date="2013" name="Virus Res.">
        <title>Genome exploration of six variants of the Ostreid Herpesvirus 1 and characterization of large deletion in OsHV-1?Var specimens.</title>
        <authorList>
            <person name="Martenot C."/>
            <person name="Travaille E."/>
            <person name="Lethuillier O."/>
            <person name="Lelong C."/>
            <person name="Houssin M."/>
        </authorList>
    </citation>
    <scope>NUCLEOTIDE SEQUENCE</scope>
    <source>
        <strain evidence="2">002-ORF84</strain>
        <strain evidence="3">003-ORF84</strain>
        <strain evidence="4">004-ORF84</strain>
        <strain evidence="5">005-ORF84</strain>
        <strain evidence="6">006-ORF84</strain>
        <strain evidence="7">007-ORF84</strain>
    </source>
</reference>
<organismHost>
    <name type="scientific">Pecten maximus</name>
    <name type="common">King scallop</name>
    <name type="synonym">Pilgrim's clam</name>
    <dbReference type="NCBI Taxonomy" id="6579"/>
</organismHost>
<dbReference type="EMBL" id="KF517310">
    <property type="protein sequence ID" value="AHC31303.1"/>
    <property type="molecule type" value="Genomic_DNA"/>
</dbReference>
<organism evidence="2">
    <name type="scientific">Ostreid herpesvirus 1</name>
    <name type="common">OsHV-1</name>
    <name type="synonym">Pacific oyster herpesvirus</name>
    <dbReference type="NCBI Taxonomy" id="261939"/>
    <lineage>
        <taxon>Viruses</taxon>
        <taxon>Duplodnaviria</taxon>
        <taxon>Heunggongvirae</taxon>
        <taxon>Peploviricota</taxon>
        <taxon>Herviviricetes</taxon>
        <taxon>Herpesvirales</taxon>
        <taxon>Malacoherpesviridae</taxon>
        <taxon>Ostreavirus</taxon>
        <taxon>Ostreavirus ostreidmalaco1</taxon>
    </lineage>
</organism>
<keyword evidence="1" id="KW-0472">Membrane</keyword>
<keyword evidence="1" id="KW-0812">Transmembrane</keyword>
<evidence type="ECO:0000313" key="5">
    <source>
        <dbReference type="EMBL" id="AHC31306.1"/>
    </source>
</evidence>
<protein>
    <submittedName>
        <fullName evidence="2">Uncharacterized protein</fullName>
    </submittedName>
</protein>
<evidence type="ECO:0000313" key="6">
    <source>
        <dbReference type="EMBL" id="AHC31307.1"/>
    </source>
</evidence>
<organismHost>
    <name type="scientific">Magallana gigas</name>
    <name type="common">Pacific oyster</name>
    <name type="synonym">Crassostrea gigas</name>
    <dbReference type="NCBI Taxonomy" id="29159"/>
</organismHost>
<dbReference type="EMBL" id="KF517315">
    <property type="protein sequence ID" value="AHC31308.1"/>
    <property type="molecule type" value="Genomic_DNA"/>
</dbReference>
<name>V9QLA4_OSHV1</name>
<accession>V9QLA4</accession>
<dbReference type="EMBL" id="KF517312">
    <property type="protein sequence ID" value="AHC31305.1"/>
    <property type="molecule type" value="Genomic_DNA"/>
</dbReference>
<evidence type="ECO:0000256" key="1">
    <source>
        <dbReference type="SAM" id="Phobius"/>
    </source>
</evidence>